<dbReference type="EMBL" id="LT558118">
    <property type="protein sequence ID" value="SAM67829.1"/>
    <property type="molecule type" value="Genomic_DNA"/>
</dbReference>
<dbReference type="Proteomes" id="UP000179920">
    <property type="component" value="Chromosome II"/>
</dbReference>
<reference evidence="2" key="1">
    <citation type="submission" date="2016-04" db="EMBL/GenBank/DDBJ databases">
        <authorList>
            <person name="Guldener U."/>
            <person name="Guldener U."/>
        </authorList>
    </citation>
    <scope>NUCLEOTIDE SEQUENCE [LARGE SCALE GENOMIC DNA]</scope>
    <source>
        <strain evidence="2">UB2112</strain>
    </source>
</reference>
<accession>A0A1K0H5Z3</accession>
<dbReference type="AlphaFoldDB" id="A0A1K0H5Z3"/>
<gene>
    <name evidence="1" type="ORF">UBRO_20447</name>
</gene>
<protein>
    <submittedName>
        <fullName evidence="1">Uncharacterized protein</fullName>
    </submittedName>
</protein>
<evidence type="ECO:0000313" key="1">
    <source>
        <dbReference type="EMBL" id="SAM67829.1"/>
    </source>
</evidence>
<proteinExistence type="predicted"/>
<name>A0A1K0H5Z3_9BASI</name>
<sequence>MQCTHSETLAGNREQALIRSSNAWTAHRSDHLWRGRACSPILIAWRCVVDPCSRLFINTFDLHSRAPFVYQAKLTCYRIGSDVCVAAERGLVGLLGLKTAAQYLGEGDDLQEESLGPYRSKNTKALSVSVFANLLAI</sequence>
<evidence type="ECO:0000313" key="2">
    <source>
        <dbReference type="Proteomes" id="UP000179920"/>
    </source>
</evidence>
<organism evidence="1 2">
    <name type="scientific">Ustilago bromivora</name>
    <dbReference type="NCBI Taxonomy" id="307758"/>
    <lineage>
        <taxon>Eukaryota</taxon>
        <taxon>Fungi</taxon>
        <taxon>Dikarya</taxon>
        <taxon>Basidiomycota</taxon>
        <taxon>Ustilaginomycotina</taxon>
        <taxon>Ustilaginomycetes</taxon>
        <taxon>Ustilaginales</taxon>
        <taxon>Ustilaginaceae</taxon>
        <taxon>Ustilago</taxon>
    </lineage>
</organism>